<keyword evidence="22" id="KW-1185">Reference proteome</keyword>
<reference evidence="21" key="1">
    <citation type="submission" date="2023-03" db="EMBL/GenBank/DDBJ databases">
        <title>Mating type loci evolution in Malassezia.</title>
        <authorList>
            <person name="Coelho M.A."/>
        </authorList>
    </citation>
    <scope>NUCLEOTIDE SEQUENCE</scope>
    <source>
        <strain evidence="21">CBS 11721</strain>
    </source>
</reference>
<dbReference type="InterPro" id="IPR003616">
    <property type="entry name" value="Post-SET_dom"/>
</dbReference>
<proteinExistence type="predicted"/>
<dbReference type="SUPFAM" id="SSF46955">
    <property type="entry name" value="Putative DNA-binding domain"/>
    <property type="match status" value="1"/>
</dbReference>
<dbReference type="InterPro" id="IPR046341">
    <property type="entry name" value="SET_dom_sf"/>
</dbReference>
<evidence type="ECO:0000256" key="17">
    <source>
        <dbReference type="SAM" id="MobiDB-lite"/>
    </source>
</evidence>
<evidence type="ECO:0000256" key="11">
    <source>
        <dbReference type="ARBA" id="ARBA00023015"/>
    </source>
</evidence>
<evidence type="ECO:0000256" key="15">
    <source>
        <dbReference type="ARBA" id="ARBA00047545"/>
    </source>
</evidence>
<keyword evidence="11" id="KW-0805">Transcription regulation</keyword>
<evidence type="ECO:0000259" key="20">
    <source>
        <dbReference type="PROSITE" id="PS51215"/>
    </source>
</evidence>
<name>A0AAF0J7Y8_9BASI</name>
<dbReference type="InterPro" id="IPR037129">
    <property type="entry name" value="XPA_sf"/>
</dbReference>
<feature type="compositionally biased region" description="Basic and acidic residues" evidence="17">
    <location>
        <begin position="899"/>
        <end position="923"/>
    </location>
</feature>
<feature type="region of interest" description="Disordered" evidence="17">
    <location>
        <begin position="1"/>
        <end position="59"/>
    </location>
</feature>
<keyword evidence="10" id="KW-0862">Zinc</keyword>
<keyword evidence="5" id="KW-0158">Chromosome</keyword>
<dbReference type="PROSITE" id="PS50868">
    <property type="entry name" value="POST_SET"/>
    <property type="match status" value="1"/>
</dbReference>
<dbReference type="PANTHER" id="PTHR22884">
    <property type="entry name" value="SET DOMAIN PROTEINS"/>
    <property type="match status" value="1"/>
</dbReference>
<dbReference type="Pfam" id="PF08236">
    <property type="entry name" value="SRI"/>
    <property type="match status" value="1"/>
</dbReference>
<evidence type="ECO:0000256" key="1">
    <source>
        <dbReference type="ARBA" id="ARBA00004123"/>
    </source>
</evidence>
<dbReference type="CDD" id="cd19172">
    <property type="entry name" value="SET_SETD2"/>
    <property type="match status" value="1"/>
</dbReference>
<feature type="coiled-coil region" evidence="16">
    <location>
        <begin position="81"/>
        <end position="108"/>
    </location>
</feature>
<evidence type="ECO:0000256" key="3">
    <source>
        <dbReference type="ARBA" id="ARBA00012178"/>
    </source>
</evidence>
<feature type="compositionally biased region" description="Low complexity" evidence="17">
    <location>
        <begin position="977"/>
        <end position="993"/>
    </location>
</feature>
<dbReference type="Pfam" id="PF17907">
    <property type="entry name" value="AWS"/>
    <property type="match status" value="1"/>
</dbReference>
<dbReference type="AlphaFoldDB" id="A0AAF0J7Y8"/>
<feature type="compositionally biased region" description="Basic and acidic residues" evidence="17">
    <location>
        <begin position="1"/>
        <end position="21"/>
    </location>
</feature>
<feature type="coiled-coil region" evidence="16">
    <location>
        <begin position="702"/>
        <end position="729"/>
    </location>
</feature>
<dbReference type="EMBL" id="CP119880">
    <property type="protein sequence ID" value="WFD36224.1"/>
    <property type="molecule type" value="Genomic_DNA"/>
</dbReference>
<evidence type="ECO:0000256" key="7">
    <source>
        <dbReference type="ARBA" id="ARBA00022603"/>
    </source>
</evidence>
<keyword evidence="12" id="KW-0804">Transcription</keyword>
<evidence type="ECO:0000259" key="18">
    <source>
        <dbReference type="PROSITE" id="PS50280"/>
    </source>
</evidence>
<feature type="region of interest" description="Disordered" evidence="17">
    <location>
        <begin position="735"/>
        <end position="843"/>
    </location>
</feature>
<dbReference type="SUPFAM" id="SSF82199">
    <property type="entry name" value="SET domain"/>
    <property type="match status" value="1"/>
</dbReference>
<dbReference type="InterPro" id="IPR025788">
    <property type="entry name" value="Set2_fungi"/>
</dbReference>
<dbReference type="InterPro" id="IPR050777">
    <property type="entry name" value="SET2_Histone-Lys_MeTrsfase"/>
</dbReference>
<dbReference type="GO" id="GO:0140955">
    <property type="term" value="F:histone H3K36 trimethyltransferase activity"/>
    <property type="evidence" value="ECO:0007669"/>
    <property type="project" value="UniProtKB-EC"/>
</dbReference>
<dbReference type="NCBIfam" id="TIGR00598">
    <property type="entry name" value="rad14"/>
    <property type="match status" value="1"/>
</dbReference>
<evidence type="ECO:0000256" key="5">
    <source>
        <dbReference type="ARBA" id="ARBA00022454"/>
    </source>
</evidence>
<evidence type="ECO:0000256" key="8">
    <source>
        <dbReference type="ARBA" id="ARBA00022679"/>
    </source>
</evidence>
<protein>
    <recommendedName>
        <fullName evidence="4">Histone-lysine N-methyltransferase, H3 lysine-36 specific</fullName>
        <ecNumber evidence="3">2.1.1.359</ecNumber>
    </recommendedName>
    <alternativeName>
        <fullName evidence="14">SET domain-containing protein 2</fullName>
    </alternativeName>
</protein>
<dbReference type="InterPro" id="IPR006560">
    <property type="entry name" value="AWS_dom"/>
</dbReference>
<dbReference type="Gene3D" id="2.170.270.10">
    <property type="entry name" value="SET domain"/>
    <property type="match status" value="1"/>
</dbReference>
<evidence type="ECO:0000313" key="22">
    <source>
        <dbReference type="Proteomes" id="UP001219933"/>
    </source>
</evidence>
<dbReference type="GO" id="GO:0006289">
    <property type="term" value="P:nucleotide-excision repair"/>
    <property type="evidence" value="ECO:0007669"/>
    <property type="project" value="InterPro"/>
</dbReference>
<dbReference type="PROSITE" id="PS51215">
    <property type="entry name" value="AWS"/>
    <property type="match status" value="1"/>
</dbReference>
<sequence length="993" mass="112378">MSGADDATRVEENRRRAREQLKQLAAKKPIAATPASVRDASTRDATVSQSANRESPTKRRLGDYIEFDLTRLHNSRGGFLVEESNDELEALEERRKERERELQRMRDQMEPGISLDPSTRPVCESCGTTDIIFDPFQRVFGVFVCRPCERANPERYSLLTKTEVKDDYLLTDAELGDQELLPHLLKRNPHKSTYSSMMLFMRGQVEAYAFSEAKWKSPEGLDAEYERRQAEKSRKRVKRFNEGLDRLRKSTIRSNVWQARQDAEHSGPQLITHLPDASADALKTFEEIPACIYQSARMGRIRGHDDPACECSLANGIAYACTDEANCINRLTQVECMPDVCACRKHCKNQRFQRCEYAPVDIVHMPKKGFGLRAAMDLEADTFVYEYIGDVVNHETFLRRMHQYKEEHIEHFYFMMLQKDEYIDATRRGARSRFINHSCNPNCYVSKWHVGKQVRMGIFTKRTIVAGEELTFNYNVDRYGNDPQECHCGEPNCVGTIGGRTQTDIVTMDDLYIEALGIAEEVARIRATLPRGKRSKVLDEDYNPVLHPMTEPEAPRVVTAMRQACSNRNILKKLLTRVTLTDDVSAHKSMVKLHGFVVMSDVLHEWAHDAEIVTLALECLRRWPLLARDKALDSGVEAAVREYAAGAVEFEGKADEAHISEAASALVAGWEKLSTTLRIARREALEDASFDADASFSWTERRRAAAAQLAQKEEAAEDAAIQLREALLAYRNQEEARAEVPKAPSPNKPAPKAEPAKPTVSLEDIIRKANEEEERRRIEAQERAEQEKAAAEAAAKAEAEALAERKRQRKEAEAERKRRRLSGTKDKPKPERKESESTAHLERQLQKMVGAIVVKHMSKVKDRIARDRFKRHARELTSIICAKEMKNPRTWPPPRGKSGHREIQEFSDEKRAKIKRFAHEYTKKLLKHHKKPEKDAKEESAHGSPEGGDTTVDVSLSFAASPGGPDTEALSPMSDGSAAYSPASRTASPSASP</sequence>
<accession>A0AAF0J7Y8</accession>
<dbReference type="SMART" id="SM00570">
    <property type="entry name" value="AWS"/>
    <property type="match status" value="1"/>
</dbReference>
<feature type="domain" description="SET" evidence="18">
    <location>
        <begin position="353"/>
        <end position="475"/>
    </location>
</feature>
<feature type="compositionally biased region" description="Basic and acidic residues" evidence="17">
    <location>
        <begin position="823"/>
        <end position="843"/>
    </location>
</feature>
<dbReference type="GO" id="GO:0005634">
    <property type="term" value="C:nucleus"/>
    <property type="evidence" value="ECO:0007669"/>
    <property type="project" value="UniProtKB-SubCell"/>
</dbReference>
<dbReference type="PROSITE" id="PS51568">
    <property type="entry name" value="SAM_MT43_SET2_1"/>
    <property type="match status" value="1"/>
</dbReference>
<dbReference type="GO" id="GO:0005694">
    <property type="term" value="C:chromosome"/>
    <property type="evidence" value="ECO:0007669"/>
    <property type="project" value="UniProtKB-SubCell"/>
</dbReference>
<dbReference type="InterPro" id="IPR022658">
    <property type="entry name" value="XPA_CS"/>
</dbReference>
<evidence type="ECO:0000259" key="19">
    <source>
        <dbReference type="PROSITE" id="PS50868"/>
    </source>
</evidence>
<evidence type="ECO:0000256" key="6">
    <source>
        <dbReference type="ARBA" id="ARBA00022491"/>
    </source>
</evidence>
<dbReference type="InterPro" id="IPR038190">
    <property type="entry name" value="SRI_sf"/>
</dbReference>
<dbReference type="Proteomes" id="UP001219933">
    <property type="component" value="Chromosome 4"/>
</dbReference>
<keyword evidence="6" id="KW-0678">Repressor</keyword>
<dbReference type="InterPro" id="IPR022656">
    <property type="entry name" value="XPA_C"/>
</dbReference>
<evidence type="ECO:0000313" key="21">
    <source>
        <dbReference type="EMBL" id="WFD36224.1"/>
    </source>
</evidence>
<organism evidence="21 22">
    <name type="scientific">Malassezia cuniculi</name>
    <dbReference type="NCBI Taxonomy" id="948313"/>
    <lineage>
        <taxon>Eukaryota</taxon>
        <taxon>Fungi</taxon>
        <taxon>Dikarya</taxon>
        <taxon>Basidiomycota</taxon>
        <taxon>Ustilaginomycotina</taxon>
        <taxon>Malasseziomycetes</taxon>
        <taxon>Malasseziales</taxon>
        <taxon>Malasseziaceae</taxon>
        <taxon>Malassezia</taxon>
    </lineage>
</organism>
<dbReference type="SMART" id="SM00317">
    <property type="entry name" value="SET"/>
    <property type="match status" value="1"/>
</dbReference>
<keyword evidence="13" id="KW-0539">Nucleus</keyword>
<dbReference type="Gene3D" id="3.90.530.10">
    <property type="entry name" value="XPA C-terminal domain"/>
    <property type="match status" value="1"/>
</dbReference>
<dbReference type="GO" id="GO:0006355">
    <property type="term" value="P:regulation of DNA-templated transcription"/>
    <property type="evidence" value="ECO:0007669"/>
    <property type="project" value="InterPro"/>
</dbReference>
<dbReference type="InterPro" id="IPR000465">
    <property type="entry name" value="XPA/RAD14"/>
</dbReference>
<dbReference type="InterPro" id="IPR044437">
    <property type="entry name" value="SETD2/Set2_SET"/>
</dbReference>
<dbReference type="Gene3D" id="1.10.1740.100">
    <property type="entry name" value="Set2, Rpb1 interacting domain"/>
    <property type="match status" value="1"/>
</dbReference>
<keyword evidence="9" id="KW-0949">S-adenosyl-L-methionine</keyword>
<comment type="subcellular location">
    <subcellularLocation>
        <location evidence="2">Chromosome</location>
    </subcellularLocation>
    <subcellularLocation>
        <location evidence="1">Nucleus</location>
    </subcellularLocation>
</comment>
<dbReference type="Pfam" id="PF00856">
    <property type="entry name" value="SET"/>
    <property type="match status" value="1"/>
</dbReference>
<evidence type="ECO:0000256" key="16">
    <source>
        <dbReference type="SAM" id="Coils"/>
    </source>
</evidence>
<keyword evidence="8 21" id="KW-0808">Transferase</keyword>
<feature type="domain" description="Post-SET" evidence="19">
    <location>
        <begin position="482"/>
        <end position="498"/>
    </location>
</feature>
<gene>
    <name evidence="21" type="primary">SET2</name>
    <name evidence="21" type="ORF">MCUN1_003102</name>
</gene>
<feature type="compositionally biased region" description="Basic and acidic residues" evidence="17">
    <location>
        <begin position="764"/>
        <end position="816"/>
    </location>
</feature>
<dbReference type="InterPro" id="IPR013257">
    <property type="entry name" value="SRI"/>
</dbReference>
<evidence type="ECO:0000256" key="2">
    <source>
        <dbReference type="ARBA" id="ARBA00004286"/>
    </source>
</evidence>
<dbReference type="InterPro" id="IPR001214">
    <property type="entry name" value="SET_dom"/>
</dbReference>
<dbReference type="GO" id="GO:0032259">
    <property type="term" value="P:methylation"/>
    <property type="evidence" value="ECO:0007669"/>
    <property type="project" value="UniProtKB-KW"/>
</dbReference>
<feature type="region of interest" description="Disordered" evidence="17">
    <location>
        <begin position="880"/>
        <end position="993"/>
    </location>
</feature>
<dbReference type="SMART" id="SM00508">
    <property type="entry name" value="PostSET"/>
    <property type="match status" value="1"/>
</dbReference>
<comment type="catalytic activity">
    <reaction evidence="15">
        <text>L-lysyl(36)-[histone H3] + 3 S-adenosyl-L-methionine = N(6),N(6),N(6)-trimethyl-L-lysyl(36)-[histone H3] + 3 S-adenosyl-L-homocysteine + 3 H(+)</text>
        <dbReference type="Rhea" id="RHEA:60324"/>
        <dbReference type="Rhea" id="RHEA-COMP:9785"/>
        <dbReference type="Rhea" id="RHEA-COMP:15536"/>
        <dbReference type="ChEBI" id="CHEBI:15378"/>
        <dbReference type="ChEBI" id="CHEBI:29969"/>
        <dbReference type="ChEBI" id="CHEBI:57856"/>
        <dbReference type="ChEBI" id="CHEBI:59789"/>
        <dbReference type="ChEBI" id="CHEBI:61961"/>
        <dbReference type="EC" id="2.1.1.359"/>
    </reaction>
</comment>
<dbReference type="EC" id="2.1.1.359" evidence="3"/>
<evidence type="ECO:0000256" key="9">
    <source>
        <dbReference type="ARBA" id="ARBA00022691"/>
    </source>
</evidence>
<dbReference type="PROSITE" id="PS00753">
    <property type="entry name" value="XPA_2"/>
    <property type="match status" value="1"/>
</dbReference>
<dbReference type="GO" id="GO:0003684">
    <property type="term" value="F:damaged DNA binding"/>
    <property type="evidence" value="ECO:0007669"/>
    <property type="project" value="InterPro"/>
</dbReference>
<feature type="compositionally biased region" description="Basic and acidic residues" evidence="17">
    <location>
        <begin position="932"/>
        <end position="941"/>
    </location>
</feature>
<dbReference type="Pfam" id="PF05181">
    <property type="entry name" value="XPA_C"/>
    <property type="match status" value="1"/>
</dbReference>
<evidence type="ECO:0000256" key="10">
    <source>
        <dbReference type="ARBA" id="ARBA00022833"/>
    </source>
</evidence>
<evidence type="ECO:0000256" key="13">
    <source>
        <dbReference type="ARBA" id="ARBA00023242"/>
    </source>
</evidence>
<dbReference type="InterPro" id="IPR009061">
    <property type="entry name" value="DNA-bd_dom_put_sf"/>
</dbReference>
<keyword evidence="16" id="KW-0175">Coiled coil</keyword>
<evidence type="ECO:0000256" key="4">
    <source>
        <dbReference type="ARBA" id="ARBA00018028"/>
    </source>
</evidence>
<evidence type="ECO:0000256" key="12">
    <source>
        <dbReference type="ARBA" id="ARBA00023163"/>
    </source>
</evidence>
<feature type="domain" description="AWS" evidence="20">
    <location>
        <begin position="304"/>
        <end position="356"/>
    </location>
</feature>
<keyword evidence="7 21" id="KW-0489">Methyltransferase</keyword>
<evidence type="ECO:0000256" key="14">
    <source>
        <dbReference type="ARBA" id="ARBA00030091"/>
    </source>
</evidence>
<dbReference type="PROSITE" id="PS50280">
    <property type="entry name" value="SET"/>
    <property type="match status" value="1"/>
</dbReference>
<feature type="compositionally biased region" description="Polar residues" evidence="17">
    <location>
        <begin position="43"/>
        <end position="54"/>
    </location>
</feature>